<reference evidence="2 3" key="1">
    <citation type="journal article" date="2024" name="bioRxiv">
        <title>Comparative genomics of Cryptococcus and Kwoniella reveals pathogenesis evolution and contrasting karyotype dynamics via intercentromeric recombination or chromosome fusion.</title>
        <authorList>
            <person name="Coelho M.A."/>
            <person name="David-Palma M."/>
            <person name="Shea T."/>
            <person name="Bowers K."/>
            <person name="McGinley-Smith S."/>
            <person name="Mohammad A.W."/>
            <person name="Gnirke A."/>
            <person name="Yurkov A.M."/>
            <person name="Nowrousian M."/>
            <person name="Sun S."/>
            <person name="Cuomo C.A."/>
            <person name="Heitman J."/>
        </authorList>
    </citation>
    <scope>NUCLEOTIDE SEQUENCE [LARGE SCALE GENOMIC DNA]</scope>
    <source>
        <strain evidence="2 3">CBS 13917</strain>
    </source>
</reference>
<dbReference type="Proteomes" id="UP001388673">
    <property type="component" value="Unassembled WGS sequence"/>
</dbReference>
<feature type="compositionally biased region" description="Basic and acidic residues" evidence="1">
    <location>
        <begin position="1"/>
        <end position="13"/>
    </location>
</feature>
<evidence type="ECO:0000313" key="3">
    <source>
        <dbReference type="Proteomes" id="UP001388673"/>
    </source>
</evidence>
<dbReference type="KEGG" id="kne:92178953"/>
<organism evidence="2 3">
    <name type="scientific">Kwoniella newhampshirensis</name>
    <dbReference type="NCBI Taxonomy" id="1651941"/>
    <lineage>
        <taxon>Eukaryota</taxon>
        <taxon>Fungi</taxon>
        <taxon>Dikarya</taxon>
        <taxon>Basidiomycota</taxon>
        <taxon>Agaricomycotina</taxon>
        <taxon>Tremellomycetes</taxon>
        <taxon>Tremellales</taxon>
        <taxon>Cryptococcaceae</taxon>
        <taxon>Kwoniella</taxon>
    </lineage>
</organism>
<name>A0AAW0Z2W6_9TREE</name>
<sequence length="84" mass="9601">MPPKRQTDSDSDRGSSATPKKSRTSNGEKKKYTSEEERRFLAALDKIAKQHLWNELKGDPELGKRGANGIRSHWDAMYRKLKKG</sequence>
<dbReference type="EMBL" id="JBCAWK010000003">
    <property type="protein sequence ID" value="KAK8864445.1"/>
    <property type="molecule type" value="Genomic_DNA"/>
</dbReference>
<feature type="compositionally biased region" description="Basic and acidic residues" evidence="1">
    <location>
        <begin position="26"/>
        <end position="35"/>
    </location>
</feature>
<evidence type="ECO:0000256" key="1">
    <source>
        <dbReference type="SAM" id="MobiDB-lite"/>
    </source>
</evidence>
<accession>A0AAW0Z2W6</accession>
<dbReference type="GeneID" id="92178953"/>
<comment type="caution">
    <text evidence="2">The sequence shown here is derived from an EMBL/GenBank/DDBJ whole genome shotgun (WGS) entry which is preliminary data.</text>
</comment>
<evidence type="ECO:0008006" key="4">
    <source>
        <dbReference type="Google" id="ProtNLM"/>
    </source>
</evidence>
<dbReference type="RefSeq" id="XP_066804741.1">
    <property type="nucleotide sequence ID" value="XM_066944818.1"/>
</dbReference>
<dbReference type="AlphaFoldDB" id="A0AAW0Z2W6"/>
<proteinExistence type="predicted"/>
<keyword evidence="3" id="KW-1185">Reference proteome</keyword>
<evidence type="ECO:0000313" key="2">
    <source>
        <dbReference type="EMBL" id="KAK8864445.1"/>
    </source>
</evidence>
<gene>
    <name evidence="2" type="ORF">IAR55_001694</name>
</gene>
<protein>
    <recommendedName>
        <fullName evidence="4">Myb-like domain-containing protein</fullName>
    </recommendedName>
</protein>
<feature type="region of interest" description="Disordered" evidence="1">
    <location>
        <begin position="1"/>
        <end position="35"/>
    </location>
</feature>